<dbReference type="Proteomes" id="UP000182840">
    <property type="component" value="Chromosome"/>
</dbReference>
<dbReference type="CDD" id="cd06327">
    <property type="entry name" value="PBP1_SBP-like"/>
    <property type="match status" value="1"/>
</dbReference>
<feature type="signal peptide" evidence="4">
    <location>
        <begin position="1"/>
        <end position="26"/>
    </location>
</feature>
<dbReference type="SUPFAM" id="SSF53822">
    <property type="entry name" value="Periplasmic binding protein-like I"/>
    <property type="match status" value="1"/>
</dbReference>
<evidence type="ECO:0000313" key="7">
    <source>
        <dbReference type="Proteomes" id="UP000182840"/>
    </source>
</evidence>
<comment type="similarity">
    <text evidence="1">Belongs to the leucine-binding protein family.</text>
</comment>
<proteinExistence type="inferred from homology"/>
<organism evidence="6 7">
    <name type="scientific">Aquibium oceanicum</name>
    <dbReference type="NCBI Taxonomy" id="1670800"/>
    <lineage>
        <taxon>Bacteria</taxon>
        <taxon>Pseudomonadati</taxon>
        <taxon>Pseudomonadota</taxon>
        <taxon>Alphaproteobacteria</taxon>
        <taxon>Hyphomicrobiales</taxon>
        <taxon>Phyllobacteriaceae</taxon>
        <taxon>Aquibium</taxon>
    </lineage>
</organism>
<keyword evidence="2 4" id="KW-0732">Signal</keyword>
<sequence>MKKIRGFAAFAAVLAGTTALASAALAQGISGDVIKIGIMADQSGPYADNGGPGSVEAARMAIEDFGGEIDGKKIELVIADDQNKPDIGAAIAQKWVDEEGVDAIVGGSASSIALAVQTMMAEKKKPYMLAGTASSSLTNDACTPYSMQWVLDTYSLPKATAKSLVEAGEDTWFFITVDYTFGKQWQADTTKFIEDAGGKVVGSVLHPLNSNDFSSYLLQAQASGAKVIALANSGSDFANVIKQAQEFGITAAGQKLAPLGVQINQVHGIGLQVAQGLQIVTPFYWDYNDETREFGERFRERFRGRTPNETMAGTYSAVNHYLKAVKSTGTDDGEAVVKAMHETPVNDFEMKDVTIRADGQVMRPMYAATIKSPDESKSDYDYYTITGVVPAADAWRPVSESNCALLK</sequence>
<dbReference type="Pfam" id="PF13458">
    <property type="entry name" value="Peripla_BP_6"/>
    <property type="match status" value="1"/>
</dbReference>
<evidence type="ECO:0000256" key="2">
    <source>
        <dbReference type="ARBA" id="ARBA00022729"/>
    </source>
</evidence>
<dbReference type="KEGG" id="meso:BSQ44_07955"/>
<evidence type="ECO:0000256" key="4">
    <source>
        <dbReference type="SAM" id="SignalP"/>
    </source>
</evidence>
<feature type="chain" id="PRO_5012363078" evidence="4">
    <location>
        <begin position="27"/>
        <end position="407"/>
    </location>
</feature>
<dbReference type="Gene3D" id="3.40.50.2300">
    <property type="match status" value="2"/>
</dbReference>
<keyword evidence="7" id="KW-1185">Reference proteome</keyword>
<dbReference type="AlphaFoldDB" id="A0A1L3SPU8"/>
<reference evidence="7" key="1">
    <citation type="submission" date="2016-11" db="EMBL/GenBank/DDBJ databases">
        <title>Mesorhizobium oceanicum sp. nov., isolated from deep seawater in South China Sea.</title>
        <authorList>
            <person name="Fu G.-Y."/>
        </authorList>
    </citation>
    <scope>NUCLEOTIDE SEQUENCE [LARGE SCALE GENOMIC DNA]</scope>
    <source>
        <strain evidence="7">B7</strain>
    </source>
</reference>
<evidence type="ECO:0000256" key="3">
    <source>
        <dbReference type="ARBA" id="ARBA00022970"/>
    </source>
</evidence>
<dbReference type="PANTHER" id="PTHR30483:SF6">
    <property type="entry name" value="PERIPLASMIC BINDING PROTEIN OF ABC TRANSPORTER FOR NATURAL AMINO ACIDS"/>
    <property type="match status" value="1"/>
</dbReference>
<dbReference type="OrthoDB" id="5794591at2"/>
<dbReference type="InterPro" id="IPR051010">
    <property type="entry name" value="BCAA_transport"/>
</dbReference>
<dbReference type="RefSeq" id="WP_072602830.1">
    <property type="nucleotide sequence ID" value="NZ_CP018171.1"/>
</dbReference>
<gene>
    <name evidence="6" type="ORF">BSQ44_07955</name>
</gene>
<accession>A0A1L3SPU8</accession>
<keyword evidence="3" id="KW-0029">Amino-acid transport</keyword>
<evidence type="ECO:0000256" key="1">
    <source>
        <dbReference type="ARBA" id="ARBA00010062"/>
    </source>
</evidence>
<dbReference type="GO" id="GO:0006865">
    <property type="term" value="P:amino acid transport"/>
    <property type="evidence" value="ECO:0007669"/>
    <property type="project" value="UniProtKB-KW"/>
</dbReference>
<dbReference type="EMBL" id="CP018171">
    <property type="protein sequence ID" value="APH71312.1"/>
    <property type="molecule type" value="Genomic_DNA"/>
</dbReference>
<dbReference type="PANTHER" id="PTHR30483">
    <property type="entry name" value="LEUCINE-SPECIFIC-BINDING PROTEIN"/>
    <property type="match status" value="1"/>
</dbReference>
<dbReference type="STRING" id="1670800.BSQ44_07955"/>
<dbReference type="InterPro" id="IPR028082">
    <property type="entry name" value="Peripla_BP_I"/>
</dbReference>
<keyword evidence="3" id="KW-0813">Transport</keyword>
<dbReference type="InterPro" id="IPR028081">
    <property type="entry name" value="Leu-bd"/>
</dbReference>
<protein>
    <submittedName>
        <fullName evidence="6">ABC transporter permease</fullName>
    </submittedName>
</protein>
<evidence type="ECO:0000313" key="6">
    <source>
        <dbReference type="EMBL" id="APH71312.1"/>
    </source>
</evidence>
<evidence type="ECO:0000259" key="5">
    <source>
        <dbReference type="Pfam" id="PF13458"/>
    </source>
</evidence>
<feature type="domain" description="Leucine-binding protein" evidence="5">
    <location>
        <begin position="34"/>
        <end position="371"/>
    </location>
</feature>
<name>A0A1L3SPU8_9HYPH</name>